<sequence length="248" mass="26430">MSTLQEAPQDRILTVPNILSMARLVGVPLFLWLVLVEADWWALGLLVFAGLSDWLDGKLARALDQTSKLGTVLDPAADRLYILATLVGLTIRDIIPLWLVVLLVAREFAILPIAPIVRRLGYGGTLPVHFIGKAGTMCLLYAFPLLLLGDHGGGAATAAKVTGWSFAIWGTGLYWWAAVLYWAQTRQLVLAGRGSPPASGADPGPDPAPDPHHRVGPDDRGGRSDPGDRGDPGAEPPAGDQKGAETPR</sequence>
<evidence type="ECO:0000256" key="12">
    <source>
        <dbReference type="SAM" id="MobiDB-lite"/>
    </source>
</evidence>
<keyword evidence="7" id="KW-0443">Lipid metabolism</keyword>
<evidence type="ECO:0000256" key="3">
    <source>
        <dbReference type="ARBA" id="ARBA00022516"/>
    </source>
</evidence>
<dbReference type="PANTHER" id="PTHR14269:SF62">
    <property type="entry name" value="CDP-DIACYLGLYCEROL--GLYCEROL-3-PHOSPHATE 3-PHOSPHATIDYLTRANSFERASE 1, CHLOROPLASTIC"/>
    <property type="match status" value="1"/>
</dbReference>
<protein>
    <submittedName>
        <fullName evidence="14">CDP-alcohol phosphatidyltransferase family protein</fullName>
        <ecNumber evidence="14">2.7.8.-</ecNumber>
    </submittedName>
</protein>
<dbReference type="InterPro" id="IPR050324">
    <property type="entry name" value="CDP-alcohol_PTase-I"/>
</dbReference>
<evidence type="ECO:0000256" key="5">
    <source>
        <dbReference type="ARBA" id="ARBA00022692"/>
    </source>
</evidence>
<feature type="transmembrane region" description="Helical" evidence="13">
    <location>
        <begin position="80"/>
        <end position="105"/>
    </location>
</feature>
<keyword evidence="4 11" id="KW-0808">Transferase</keyword>
<feature type="compositionally biased region" description="Basic and acidic residues" evidence="12">
    <location>
        <begin position="209"/>
        <end position="232"/>
    </location>
</feature>
<gene>
    <name evidence="14" type="ORF">SM436_26655</name>
</gene>
<keyword evidence="5 13" id="KW-0812">Transmembrane</keyword>
<evidence type="ECO:0000256" key="6">
    <source>
        <dbReference type="ARBA" id="ARBA00022989"/>
    </source>
</evidence>
<keyword evidence="10" id="KW-1208">Phospholipid metabolism</keyword>
<evidence type="ECO:0000313" key="14">
    <source>
        <dbReference type="EMBL" id="MFA1557276.1"/>
    </source>
</evidence>
<feature type="compositionally biased region" description="Low complexity" evidence="12">
    <location>
        <begin position="194"/>
        <end position="203"/>
    </location>
</feature>
<evidence type="ECO:0000256" key="9">
    <source>
        <dbReference type="ARBA" id="ARBA00023209"/>
    </source>
</evidence>
<dbReference type="EC" id="2.7.8.-" evidence="14"/>
<dbReference type="InterPro" id="IPR000462">
    <property type="entry name" value="CDP-OH_P_trans"/>
</dbReference>
<comment type="subcellular location">
    <subcellularLocation>
        <location evidence="1">Membrane</location>
        <topology evidence="1">Multi-pass membrane protein</topology>
    </subcellularLocation>
</comment>
<feature type="transmembrane region" description="Helical" evidence="13">
    <location>
        <begin position="126"/>
        <end position="149"/>
    </location>
</feature>
<dbReference type="InterPro" id="IPR048254">
    <property type="entry name" value="CDP_ALCOHOL_P_TRANSF_CS"/>
</dbReference>
<evidence type="ECO:0000256" key="13">
    <source>
        <dbReference type="SAM" id="Phobius"/>
    </source>
</evidence>
<evidence type="ECO:0000313" key="15">
    <source>
        <dbReference type="Proteomes" id="UP001569904"/>
    </source>
</evidence>
<evidence type="ECO:0000256" key="1">
    <source>
        <dbReference type="ARBA" id="ARBA00004141"/>
    </source>
</evidence>
<evidence type="ECO:0000256" key="2">
    <source>
        <dbReference type="ARBA" id="ARBA00010441"/>
    </source>
</evidence>
<evidence type="ECO:0000256" key="7">
    <source>
        <dbReference type="ARBA" id="ARBA00023098"/>
    </source>
</evidence>
<proteinExistence type="inferred from homology"/>
<dbReference type="Pfam" id="PF01066">
    <property type="entry name" value="CDP-OH_P_transf"/>
    <property type="match status" value="1"/>
</dbReference>
<evidence type="ECO:0000256" key="8">
    <source>
        <dbReference type="ARBA" id="ARBA00023136"/>
    </source>
</evidence>
<keyword evidence="9" id="KW-0594">Phospholipid biosynthesis</keyword>
<keyword evidence="3" id="KW-0444">Lipid biosynthesis</keyword>
<reference evidence="14 15" key="1">
    <citation type="submission" date="2023-11" db="EMBL/GenBank/DDBJ databases">
        <title>Actinomadura monticuli sp. nov., isolated from volcanic ash.</title>
        <authorList>
            <person name="Lee S.D."/>
            <person name="Yang H."/>
            <person name="Kim I.S."/>
        </authorList>
    </citation>
    <scope>NUCLEOTIDE SEQUENCE [LARGE SCALE GENOMIC DNA]</scope>
    <source>
        <strain evidence="14 15">DSM 45346</strain>
    </source>
</reference>
<dbReference type="EMBL" id="JAXCEH010000020">
    <property type="protein sequence ID" value="MFA1557276.1"/>
    <property type="molecule type" value="Genomic_DNA"/>
</dbReference>
<comment type="caution">
    <text evidence="14">The sequence shown here is derived from an EMBL/GenBank/DDBJ whole genome shotgun (WGS) entry which is preliminary data.</text>
</comment>
<feature type="transmembrane region" description="Helical" evidence="13">
    <location>
        <begin position="161"/>
        <end position="183"/>
    </location>
</feature>
<evidence type="ECO:0000256" key="4">
    <source>
        <dbReference type="ARBA" id="ARBA00022679"/>
    </source>
</evidence>
<keyword evidence="6 13" id="KW-1133">Transmembrane helix</keyword>
<dbReference type="GO" id="GO:0016740">
    <property type="term" value="F:transferase activity"/>
    <property type="evidence" value="ECO:0007669"/>
    <property type="project" value="UniProtKB-KW"/>
</dbReference>
<evidence type="ECO:0000256" key="10">
    <source>
        <dbReference type="ARBA" id="ARBA00023264"/>
    </source>
</evidence>
<evidence type="ECO:0000256" key="11">
    <source>
        <dbReference type="RuleBase" id="RU003750"/>
    </source>
</evidence>
<organism evidence="14 15">
    <name type="scientific">Actinomadura chokoriensis</name>
    <dbReference type="NCBI Taxonomy" id="454156"/>
    <lineage>
        <taxon>Bacteria</taxon>
        <taxon>Bacillati</taxon>
        <taxon>Actinomycetota</taxon>
        <taxon>Actinomycetes</taxon>
        <taxon>Streptosporangiales</taxon>
        <taxon>Thermomonosporaceae</taxon>
        <taxon>Actinomadura</taxon>
    </lineage>
</organism>
<comment type="similarity">
    <text evidence="2 11">Belongs to the CDP-alcohol phosphatidyltransferase class-I family.</text>
</comment>
<dbReference type="Proteomes" id="UP001569904">
    <property type="component" value="Unassembled WGS sequence"/>
</dbReference>
<dbReference type="Gene3D" id="1.20.120.1760">
    <property type="match status" value="1"/>
</dbReference>
<keyword evidence="15" id="KW-1185">Reference proteome</keyword>
<feature type="region of interest" description="Disordered" evidence="12">
    <location>
        <begin position="193"/>
        <end position="248"/>
    </location>
</feature>
<dbReference type="PROSITE" id="PS00379">
    <property type="entry name" value="CDP_ALCOHOL_P_TRANSF"/>
    <property type="match status" value="1"/>
</dbReference>
<dbReference type="InterPro" id="IPR043130">
    <property type="entry name" value="CDP-OH_PTrfase_TM_dom"/>
</dbReference>
<keyword evidence="8 13" id="KW-0472">Membrane</keyword>
<name>A0ABV4R2Z5_9ACTN</name>
<dbReference type="PANTHER" id="PTHR14269">
    <property type="entry name" value="CDP-DIACYLGLYCEROL--GLYCEROL-3-PHOSPHATE 3-PHOSPHATIDYLTRANSFERASE-RELATED"/>
    <property type="match status" value="1"/>
</dbReference>
<accession>A0ABV4R2Z5</accession>